<accession>A0A8I1W5P4</accession>
<reference evidence="10" key="1">
    <citation type="submission" date="2021-03" db="EMBL/GenBank/DDBJ databases">
        <title>Plesiomonas shigelloides zfcc0051, isolated from zebrafish feces.</title>
        <authorList>
            <person name="Vanderhoek Z."/>
            <person name="Gaulke C."/>
        </authorList>
    </citation>
    <scope>NUCLEOTIDE SEQUENCE</scope>
    <source>
        <strain evidence="10">Zfcc0051</strain>
    </source>
</reference>
<comment type="pathway">
    <text evidence="2">Cofactor biosynthesis; adenosylcobalamin biosynthesis.</text>
</comment>
<keyword evidence="4" id="KW-1003">Cell membrane</keyword>
<keyword evidence="7 9" id="KW-1133">Transmembrane helix</keyword>
<feature type="transmembrane region" description="Helical" evidence="9">
    <location>
        <begin position="301"/>
        <end position="318"/>
    </location>
</feature>
<comment type="similarity">
    <text evidence="3">Belongs to the CobD/CbiB family.</text>
</comment>
<evidence type="ECO:0000256" key="2">
    <source>
        <dbReference type="ARBA" id="ARBA00004953"/>
    </source>
</evidence>
<feature type="transmembrane region" description="Helical" evidence="9">
    <location>
        <begin position="162"/>
        <end position="184"/>
    </location>
</feature>
<dbReference type="EMBL" id="JAFNAA010000005">
    <property type="protein sequence ID" value="MBO1107913.1"/>
    <property type="molecule type" value="Genomic_DNA"/>
</dbReference>
<keyword evidence="5" id="KW-0169">Cobalamin biosynthesis</keyword>
<dbReference type="GeneID" id="69704410"/>
<feature type="transmembrane region" description="Helical" evidence="9">
    <location>
        <begin position="70"/>
        <end position="90"/>
    </location>
</feature>
<evidence type="ECO:0000256" key="3">
    <source>
        <dbReference type="ARBA" id="ARBA00006263"/>
    </source>
</evidence>
<comment type="caution">
    <text evidence="10">The sequence shown here is derived from an EMBL/GenBank/DDBJ whole genome shotgun (WGS) entry which is preliminary data.</text>
</comment>
<feature type="transmembrane region" description="Helical" evidence="9">
    <location>
        <begin position="15"/>
        <end position="33"/>
    </location>
</feature>
<dbReference type="RefSeq" id="WP_207541875.1">
    <property type="nucleotide sequence ID" value="NZ_CP087711.1"/>
</dbReference>
<dbReference type="InterPro" id="IPR004485">
    <property type="entry name" value="Cobalamin_biosynth_CobD/CbiB"/>
</dbReference>
<dbReference type="UniPathway" id="UPA00148"/>
<dbReference type="Pfam" id="PF03186">
    <property type="entry name" value="CobD_Cbib"/>
    <property type="match status" value="1"/>
</dbReference>
<evidence type="ECO:0000256" key="1">
    <source>
        <dbReference type="ARBA" id="ARBA00004651"/>
    </source>
</evidence>
<evidence type="ECO:0000256" key="9">
    <source>
        <dbReference type="SAM" id="Phobius"/>
    </source>
</evidence>
<gene>
    <name evidence="10" type="ORF">J2R62_06700</name>
</gene>
<dbReference type="GO" id="GO:0048472">
    <property type="term" value="F:threonine-phosphate decarboxylase activity"/>
    <property type="evidence" value="ECO:0007669"/>
    <property type="project" value="InterPro"/>
</dbReference>
<evidence type="ECO:0000256" key="6">
    <source>
        <dbReference type="ARBA" id="ARBA00022692"/>
    </source>
</evidence>
<dbReference type="Proteomes" id="UP000664658">
    <property type="component" value="Unassembled WGS sequence"/>
</dbReference>
<name>A0A8I1W5P4_PLESH</name>
<evidence type="ECO:0000256" key="7">
    <source>
        <dbReference type="ARBA" id="ARBA00022989"/>
    </source>
</evidence>
<dbReference type="AlphaFoldDB" id="A0A8I1W5P4"/>
<sequence length="319" mass="35974">MIQPAVTELNFRELAFWYPLLALWGGVLLHLLLPQPARALRQGWTLLASRLLARMLHAKNPPAQQRLSGALSWLLLLLPLLILLPALQILAWSEPVFDAVLLWLAFSWAALWPDNQRFARALQGEQKHLARTILDEQVQRDTTELSLLGLGKAGAETLLMGYLRGLIHVLFWYLLAGGCGALFYRCCELTARCWSPAQPKNHAFGLFAARMQSLLELPGNLLLLLLLLPGRHLRQRWQRMQIQAKGWSHWLTGALYTQVGLRLDIAMGGPVRYQGIRVGRPTLGGSRPVHSRDLYRLARDLNLYAFILLLLSSAGVLLR</sequence>
<keyword evidence="6 9" id="KW-0812">Transmembrane</keyword>
<dbReference type="GO" id="GO:0005886">
    <property type="term" value="C:plasma membrane"/>
    <property type="evidence" value="ECO:0007669"/>
    <property type="project" value="UniProtKB-SubCell"/>
</dbReference>
<evidence type="ECO:0000313" key="11">
    <source>
        <dbReference type="Proteomes" id="UP000664658"/>
    </source>
</evidence>
<keyword evidence="8 9" id="KW-0472">Membrane</keyword>
<dbReference type="PANTHER" id="PTHR34308">
    <property type="entry name" value="COBALAMIN BIOSYNTHESIS PROTEIN CBIB"/>
    <property type="match status" value="1"/>
</dbReference>
<evidence type="ECO:0000313" key="10">
    <source>
        <dbReference type="EMBL" id="MBO1107913.1"/>
    </source>
</evidence>
<dbReference type="GO" id="GO:0009236">
    <property type="term" value="P:cobalamin biosynthetic process"/>
    <property type="evidence" value="ECO:0007669"/>
    <property type="project" value="UniProtKB-UniPathway"/>
</dbReference>
<protein>
    <submittedName>
        <fullName evidence="10">Cobalamin biosynthesis protein</fullName>
    </submittedName>
</protein>
<comment type="subcellular location">
    <subcellularLocation>
        <location evidence="1">Cell membrane</location>
        <topology evidence="1">Multi-pass membrane protein</topology>
    </subcellularLocation>
</comment>
<proteinExistence type="inferred from homology"/>
<organism evidence="10 11">
    <name type="scientific">Plesiomonas shigelloides</name>
    <name type="common">Aeromonas shigelloides</name>
    <dbReference type="NCBI Taxonomy" id="703"/>
    <lineage>
        <taxon>Bacteria</taxon>
        <taxon>Pseudomonadati</taxon>
        <taxon>Pseudomonadota</taxon>
        <taxon>Gammaproteobacteria</taxon>
        <taxon>Enterobacterales</taxon>
        <taxon>Enterobacteriaceae</taxon>
        <taxon>Plesiomonas</taxon>
    </lineage>
</organism>
<evidence type="ECO:0000256" key="8">
    <source>
        <dbReference type="ARBA" id="ARBA00023136"/>
    </source>
</evidence>
<evidence type="ECO:0000256" key="5">
    <source>
        <dbReference type="ARBA" id="ARBA00022573"/>
    </source>
</evidence>
<dbReference type="PANTHER" id="PTHR34308:SF1">
    <property type="entry name" value="COBALAMIN BIOSYNTHESIS PROTEIN CBIB"/>
    <property type="match status" value="1"/>
</dbReference>
<evidence type="ECO:0000256" key="4">
    <source>
        <dbReference type="ARBA" id="ARBA00022475"/>
    </source>
</evidence>